<name>A0A6J4INN0_9BACT</name>
<dbReference type="InterPro" id="IPR036378">
    <property type="entry name" value="FAS1_dom_sf"/>
</dbReference>
<dbReference type="InterPro" id="IPR050904">
    <property type="entry name" value="Adhesion/Biosynth-related"/>
</dbReference>
<proteinExistence type="predicted"/>
<dbReference type="FunFam" id="2.30.180.10:FF:000019">
    <property type="entry name" value="Cell surface lipoprotein"/>
    <property type="match status" value="1"/>
</dbReference>
<evidence type="ECO:0000313" key="2">
    <source>
        <dbReference type="EMBL" id="CAA9254710.1"/>
    </source>
</evidence>
<evidence type="ECO:0000259" key="1">
    <source>
        <dbReference type="PROSITE" id="PS50213"/>
    </source>
</evidence>
<dbReference type="Gene3D" id="2.30.180.10">
    <property type="entry name" value="FAS1 domain"/>
    <property type="match status" value="1"/>
</dbReference>
<dbReference type="PANTHER" id="PTHR10900:SF77">
    <property type="entry name" value="FI19380P1"/>
    <property type="match status" value="1"/>
</dbReference>
<dbReference type="AlphaFoldDB" id="A0A6J4INN0"/>
<dbReference type="SMART" id="SM00554">
    <property type="entry name" value="FAS1"/>
    <property type="match status" value="1"/>
</dbReference>
<dbReference type="InterPro" id="IPR000782">
    <property type="entry name" value="FAS1_domain"/>
</dbReference>
<sequence length="226" mass="23210">MSSLLPARRCPAQYLDEQVDALRARFPNLWVQTDVRVGPAASELLDIVDTAVAAGQFSTLARALQAAGLVDTLKGPGPFTVFAPTDAAFAKVPEATLTALLADPARLRAVLTYHVVQGRVLAADVLQLQSAGSVQGEPIRIAVTGGTVRLNGSSTVTRTDITAANGVIHVLDTVLMPPSMTTLPQTAGAVAALPAPPLALGGAAVLGALALKPAARALATQTVDRR</sequence>
<dbReference type="PANTHER" id="PTHR10900">
    <property type="entry name" value="PERIOSTIN-RELATED"/>
    <property type="match status" value="1"/>
</dbReference>
<gene>
    <name evidence="2" type="ORF">AVDCRST_MAG63-2099</name>
</gene>
<dbReference type="GO" id="GO:0005615">
    <property type="term" value="C:extracellular space"/>
    <property type="evidence" value="ECO:0007669"/>
    <property type="project" value="TreeGrafter"/>
</dbReference>
<dbReference type="EMBL" id="CADCTO010000271">
    <property type="protein sequence ID" value="CAA9254710.1"/>
    <property type="molecule type" value="Genomic_DNA"/>
</dbReference>
<dbReference type="SUPFAM" id="SSF82153">
    <property type="entry name" value="FAS1 domain"/>
    <property type="match status" value="1"/>
</dbReference>
<reference evidence="2" key="1">
    <citation type="submission" date="2020-02" db="EMBL/GenBank/DDBJ databases">
        <authorList>
            <person name="Meier V. D."/>
        </authorList>
    </citation>
    <scope>NUCLEOTIDE SEQUENCE</scope>
    <source>
        <strain evidence="2">AVDCRST_MAG63</strain>
    </source>
</reference>
<organism evidence="2">
    <name type="scientific">uncultured Armatimonadetes bacterium</name>
    <dbReference type="NCBI Taxonomy" id="157466"/>
    <lineage>
        <taxon>Bacteria</taxon>
        <taxon>Bacillati</taxon>
        <taxon>Armatimonadota</taxon>
        <taxon>environmental samples</taxon>
    </lineage>
</organism>
<feature type="domain" description="FAS1" evidence="1">
    <location>
        <begin position="44"/>
        <end position="175"/>
    </location>
</feature>
<protein>
    <recommendedName>
        <fullName evidence="1">FAS1 domain-containing protein</fullName>
    </recommendedName>
</protein>
<accession>A0A6J4INN0</accession>
<dbReference type="PROSITE" id="PS50213">
    <property type="entry name" value="FAS1"/>
    <property type="match status" value="1"/>
</dbReference>
<dbReference type="Pfam" id="PF02469">
    <property type="entry name" value="Fasciclin"/>
    <property type="match status" value="1"/>
</dbReference>